<organism evidence="1 2">
    <name type="scientific">Desulfolutivibrio sulfodismutans</name>
    <dbReference type="NCBI Taxonomy" id="63561"/>
    <lineage>
        <taxon>Bacteria</taxon>
        <taxon>Pseudomonadati</taxon>
        <taxon>Thermodesulfobacteriota</taxon>
        <taxon>Desulfovibrionia</taxon>
        <taxon>Desulfovibrionales</taxon>
        <taxon>Desulfovibrionaceae</taxon>
        <taxon>Desulfolutivibrio</taxon>
    </lineage>
</organism>
<keyword evidence="2" id="KW-1185">Reference proteome</keyword>
<dbReference type="PROSITE" id="PS51257">
    <property type="entry name" value="PROKAR_LIPOPROTEIN"/>
    <property type="match status" value="1"/>
</dbReference>
<proteinExistence type="predicted"/>
<dbReference type="AlphaFoldDB" id="A0A7K3NHR0"/>
<dbReference type="Proteomes" id="UP000469724">
    <property type="component" value="Unassembled WGS sequence"/>
</dbReference>
<gene>
    <name evidence="1" type="ORF">G3N56_01105</name>
</gene>
<dbReference type="EMBL" id="JAAGRQ010000003">
    <property type="protein sequence ID" value="NDY55343.1"/>
    <property type="molecule type" value="Genomic_DNA"/>
</dbReference>
<reference evidence="1 2" key="1">
    <citation type="submission" date="2020-02" db="EMBL/GenBank/DDBJ databases">
        <title>Comparative genomics of sulfur disproportionating microorganisms.</title>
        <authorList>
            <person name="Ward L.M."/>
            <person name="Bertran E."/>
            <person name="Johnston D.T."/>
        </authorList>
    </citation>
    <scope>NUCLEOTIDE SEQUENCE [LARGE SCALE GENOMIC DNA]</scope>
    <source>
        <strain evidence="1 2">DSM 3696</strain>
    </source>
</reference>
<name>A0A7K3NHR0_9BACT</name>
<accession>A0A7K3NHR0</accession>
<comment type="caution">
    <text evidence="1">The sequence shown here is derived from an EMBL/GenBank/DDBJ whole genome shotgun (WGS) entry which is preliminary data.</text>
</comment>
<sequence length="108" mass="11625">MRSFPVPWVVLLVLVMVACGRSSPVSGHYEASYGESGRDKTIVLELREGGQGSWTADGESIAFKWDVRDGEVLLHTKAGGIIRAVVRGEALTTDLPGVGKLVFRRQGA</sequence>
<protein>
    <submittedName>
        <fullName evidence="1">Uncharacterized protein</fullName>
    </submittedName>
</protein>
<evidence type="ECO:0000313" key="2">
    <source>
        <dbReference type="Proteomes" id="UP000469724"/>
    </source>
</evidence>
<dbReference type="RefSeq" id="WP_163300400.1">
    <property type="nucleotide sequence ID" value="NZ_JAAGRQ010000003.1"/>
</dbReference>
<evidence type="ECO:0000313" key="1">
    <source>
        <dbReference type="EMBL" id="NDY55343.1"/>
    </source>
</evidence>